<name>A0A392SFH9_9FABA</name>
<dbReference type="EMBL" id="LXQA010375031">
    <property type="protein sequence ID" value="MCI47651.1"/>
    <property type="molecule type" value="Genomic_DNA"/>
</dbReference>
<feature type="non-terminal residue" evidence="1">
    <location>
        <position position="1"/>
    </location>
</feature>
<dbReference type="PANTHER" id="PTHR31339">
    <property type="entry name" value="PECTIN LYASE-RELATED"/>
    <property type="match status" value="1"/>
</dbReference>
<sequence length="81" mass="8683">ISNAPFTGICISNVTIGLAKKTKKVPWNCTDIAGISSGVTPVPCGLLPDQGAENIGSCTFPEYKLPIEDVKVRTCTYRRNL</sequence>
<dbReference type="InterPro" id="IPR011050">
    <property type="entry name" value="Pectin_lyase_fold/virulence"/>
</dbReference>
<comment type="caution">
    <text evidence="1">The sequence shown here is derived from an EMBL/GenBank/DDBJ whole genome shotgun (WGS) entry which is preliminary data.</text>
</comment>
<dbReference type="AlphaFoldDB" id="A0A392SFH9"/>
<dbReference type="SUPFAM" id="SSF51126">
    <property type="entry name" value="Pectin lyase-like"/>
    <property type="match status" value="1"/>
</dbReference>
<reference evidence="1 2" key="1">
    <citation type="journal article" date="2018" name="Front. Plant Sci.">
        <title>Red Clover (Trifolium pratense) and Zigzag Clover (T. medium) - A Picture of Genomic Similarities and Differences.</title>
        <authorList>
            <person name="Dluhosova J."/>
            <person name="Istvanek J."/>
            <person name="Nedelnik J."/>
            <person name="Repkova J."/>
        </authorList>
    </citation>
    <scope>NUCLEOTIDE SEQUENCE [LARGE SCALE GENOMIC DNA]</scope>
    <source>
        <strain evidence="2">cv. 10/8</strain>
        <tissue evidence="1">Leaf</tissue>
    </source>
</reference>
<organism evidence="1 2">
    <name type="scientific">Trifolium medium</name>
    <dbReference type="NCBI Taxonomy" id="97028"/>
    <lineage>
        <taxon>Eukaryota</taxon>
        <taxon>Viridiplantae</taxon>
        <taxon>Streptophyta</taxon>
        <taxon>Embryophyta</taxon>
        <taxon>Tracheophyta</taxon>
        <taxon>Spermatophyta</taxon>
        <taxon>Magnoliopsida</taxon>
        <taxon>eudicotyledons</taxon>
        <taxon>Gunneridae</taxon>
        <taxon>Pentapetalae</taxon>
        <taxon>rosids</taxon>
        <taxon>fabids</taxon>
        <taxon>Fabales</taxon>
        <taxon>Fabaceae</taxon>
        <taxon>Papilionoideae</taxon>
        <taxon>50 kb inversion clade</taxon>
        <taxon>NPAAA clade</taxon>
        <taxon>Hologalegina</taxon>
        <taxon>IRL clade</taxon>
        <taxon>Trifolieae</taxon>
        <taxon>Trifolium</taxon>
    </lineage>
</organism>
<accession>A0A392SFH9</accession>
<dbReference type="PANTHER" id="PTHR31339:SF71">
    <property type="entry name" value="PECTIN LYASE-LIKE SUPERFAMILY PROTEIN"/>
    <property type="match status" value="1"/>
</dbReference>
<proteinExistence type="predicted"/>
<evidence type="ECO:0000313" key="2">
    <source>
        <dbReference type="Proteomes" id="UP000265520"/>
    </source>
</evidence>
<keyword evidence="2" id="KW-1185">Reference proteome</keyword>
<protein>
    <submittedName>
        <fullName evidence="1">Polygalacturonase-like</fullName>
    </submittedName>
</protein>
<dbReference type="Proteomes" id="UP000265520">
    <property type="component" value="Unassembled WGS sequence"/>
</dbReference>
<dbReference type="InterPro" id="IPR051801">
    <property type="entry name" value="GH28_Enzymes"/>
</dbReference>
<evidence type="ECO:0000313" key="1">
    <source>
        <dbReference type="EMBL" id="MCI47651.1"/>
    </source>
</evidence>